<dbReference type="PRINTS" id="PR00095">
    <property type="entry name" value="ANTSNTHASEI"/>
</dbReference>
<proteinExistence type="predicted"/>
<dbReference type="InterPro" id="IPR019999">
    <property type="entry name" value="Anth_synth_I-like"/>
</dbReference>
<name>A0A5N8WCM7_9ACTN</name>
<accession>A0A5N8WCM7</accession>
<feature type="domain" description="Chorismate-utilising enzyme C-terminal" evidence="2">
    <location>
        <begin position="79"/>
        <end position="327"/>
    </location>
</feature>
<evidence type="ECO:0000256" key="1">
    <source>
        <dbReference type="SAM" id="MobiDB-lite"/>
    </source>
</evidence>
<evidence type="ECO:0000313" key="4">
    <source>
        <dbReference type="Proteomes" id="UP000326979"/>
    </source>
</evidence>
<dbReference type="GO" id="GO:0046820">
    <property type="term" value="F:4-amino-4-deoxychorismate synthase activity"/>
    <property type="evidence" value="ECO:0007669"/>
    <property type="project" value="TreeGrafter"/>
</dbReference>
<dbReference type="PANTHER" id="PTHR11236">
    <property type="entry name" value="AMINOBENZOATE/ANTHRANILATE SYNTHASE"/>
    <property type="match status" value="1"/>
</dbReference>
<sequence>MLDLPPLARFGDLVATGLTDVTSDPAALESSGFWAVTADFEGRLVCARFRDVRREPVPDAVPGAWSGPAGSDWTSSLDRAAYTEGVRRIREHIAAGAVYQANLCRVLSAPVAPGADVDALTALLARGNPAPYAGTIRLPGHGVEIATASPELFLRREGRVVESGPIKGTGRTEADLLEKDHAENVMIVDLVRNDIGRVCATGSVTVPELCVVEKHPGLVHLVSTVRGELRDGAGWPELLAAAFPPGSVTGAPKSSALRILAALETAPRGPYCGGIGWVDADRQAGELAVGIRTFWIDREEGVLRFGTGAGITWGSDPGAEWRETELKAARLLAVASGEYGASGRTVTGCAHPGDNPRTPGRRDTSDDASDTFPRGRNQ</sequence>
<dbReference type="InterPro" id="IPR005801">
    <property type="entry name" value="ADC_synthase"/>
</dbReference>
<dbReference type="PANTHER" id="PTHR11236:SF50">
    <property type="entry name" value="AMINODEOXYCHORISMATE SYNTHASE COMPONENT 1"/>
    <property type="match status" value="1"/>
</dbReference>
<dbReference type="Pfam" id="PF00425">
    <property type="entry name" value="Chorismate_bind"/>
    <property type="match status" value="1"/>
</dbReference>
<protein>
    <submittedName>
        <fullName evidence="3">Anthranilate synthase component I family protein</fullName>
    </submittedName>
</protein>
<organism evidence="3 4">
    <name type="scientific">Streptomyces phyllanthi</name>
    <dbReference type="NCBI Taxonomy" id="1803180"/>
    <lineage>
        <taxon>Bacteria</taxon>
        <taxon>Bacillati</taxon>
        <taxon>Actinomycetota</taxon>
        <taxon>Actinomycetes</taxon>
        <taxon>Kitasatosporales</taxon>
        <taxon>Streptomycetaceae</taxon>
        <taxon>Streptomyces</taxon>
    </lineage>
</organism>
<evidence type="ECO:0000313" key="3">
    <source>
        <dbReference type="EMBL" id="MPY44556.1"/>
    </source>
</evidence>
<dbReference type="Gene3D" id="3.60.120.10">
    <property type="entry name" value="Anthranilate synthase"/>
    <property type="match status" value="1"/>
</dbReference>
<reference evidence="3 4" key="1">
    <citation type="submission" date="2019-07" db="EMBL/GenBank/DDBJ databases">
        <title>New species of Amycolatopsis and Streptomyces.</title>
        <authorList>
            <person name="Duangmal K."/>
            <person name="Teo W.F.A."/>
            <person name="Lipun K."/>
        </authorList>
    </citation>
    <scope>NUCLEOTIDE SEQUENCE [LARGE SCALE GENOMIC DNA]</scope>
    <source>
        <strain evidence="3 4">TISTR 2346</strain>
    </source>
</reference>
<dbReference type="EMBL" id="VJZE01000336">
    <property type="protein sequence ID" value="MPY44556.1"/>
    <property type="molecule type" value="Genomic_DNA"/>
</dbReference>
<gene>
    <name evidence="3" type="ORF">FNH04_33015</name>
</gene>
<dbReference type="Proteomes" id="UP000326979">
    <property type="component" value="Unassembled WGS sequence"/>
</dbReference>
<dbReference type="SUPFAM" id="SSF56322">
    <property type="entry name" value="ADC synthase"/>
    <property type="match status" value="1"/>
</dbReference>
<feature type="region of interest" description="Disordered" evidence="1">
    <location>
        <begin position="341"/>
        <end position="378"/>
    </location>
</feature>
<dbReference type="InterPro" id="IPR015890">
    <property type="entry name" value="Chorismate_C"/>
</dbReference>
<dbReference type="AlphaFoldDB" id="A0A5N8WCM7"/>
<dbReference type="GO" id="GO:0000162">
    <property type="term" value="P:L-tryptophan biosynthetic process"/>
    <property type="evidence" value="ECO:0007669"/>
    <property type="project" value="TreeGrafter"/>
</dbReference>
<comment type="caution">
    <text evidence="3">The sequence shown here is derived from an EMBL/GenBank/DDBJ whole genome shotgun (WGS) entry which is preliminary data.</text>
</comment>
<evidence type="ECO:0000259" key="2">
    <source>
        <dbReference type="Pfam" id="PF00425"/>
    </source>
</evidence>
<keyword evidence="4" id="KW-1185">Reference proteome</keyword>
<dbReference type="RefSeq" id="WP_322724526.1">
    <property type="nucleotide sequence ID" value="NZ_BAABEQ010000180.1"/>
</dbReference>